<feature type="domain" description="Phosphatidic acid phosphatase type 2/haloperoxidase" evidence="3">
    <location>
        <begin position="123"/>
        <end position="235"/>
    </location>
</feature>
<evidence type="ECO:0000259" key="3">
    <source>
        <dbReference type="SMART" id="SM00014"/>
    </source>
</evidence>
<organism evidence="4 5">
    <name type="scientific">Variovorax boronicumulans</name>
    <dbReference type="NCBI Taxonomy" id="436515"/>
    <lineage>
        <taxon>Bacteria</taxon>
        <taxon>Pseudomonadati</taxon>
        <taxon>Pseudomonadota</taxon>
        <taxon>Betaproteobacteria</taxon>
        <taxon>Burkholderiales</taxon>
        <taxon>Comamonadaceae</taxon>
        <taxon>Variovorax</taxon>
    </lineage>
</organism>
<keyword evidence="1" id="KW-0378">Hydrolase</keyword>
<comment type="similarity">
    <text evidence="1">Belongs to the class A bacterial acid phosphatase family.</text>
</comment>
<dbReference type="RefSeq" id="WP_095744437.1">
    <property type="nucleotide sequence ID" value="NZ_CP023284.1"/>
</dbReference>
<evidence type="ECO:0000313" key="4">
    <source>
        <dbReference type="EMBL" id="ATA53652.1"/>
    </source>
</evidence>
<dbReference type="PIRSF" id="PIRSF000897">
    <property type="entry name" value="Acid_Ptase_ClsA"/>
    <property type="match status" value="1"/>
</dbReference>
<dbReference type="GO" id="GO:0003993">
    <property type="term" value="F:acid phosphatase activity"/>
    <property type="evidence" value="ECO:0007669"/>
    <property type="project" value="UniProtKB-EC"/>
</dbReference>
<dbReference type="SMART" id="SM00014">
    <property type="entry name" value="acidPPc"/>
    <property type="match status" value="1"/>
</dbReference>
<dbReference type="InterPro" id="IPR036938">
    <property type="entry name" value="PAP2/HPO_sf"/>
</dbReference>
<dbReference type="InterPro" id="IPR000326">
    <property type="entry name" value="PAP2/HPO"/>
</dbReference>
<feature type="chain" id="PRO_5012829144" description="Acid phosphatase" evidence="2">
    <location>
        <begin position="21"/>
        <end position="282"/>
    </location>
</feature>
<reference evidence="4 5" key="1">
    <citation type="submission" date="2017-09" db="EMBL/GenBank/DDBJ databases">
        <title>The diverse metabolic capabilities of V. boronicumulans make it an excellent choice for continued studies on novel biodegradation.</title>
        <authorList>
            <person name="Sun S."/>
        </authorList>
    </citation>
    <scope>NUCLEOTIDE SEQUENCE [LARGE SCALE GENOMIC DNA]</scope>
    <source>
        <strain evidence="4 5">J1</strain>
    </source>
</reference>
<dbReference type="EC" id="3.1.3.2" evidence="1"/>
<keyword evidence="2" id="KW-0732">Signal</keyword>
<dbReference type="PROSITE" id="PS51257">
    <property type="entry name" value="PROKAR_LIPOPROTEIN"/>
    <property type="match status" value="1"/>
</dbReference>
<dbReference type="AlphaFoldDB" id="A0A250DHB5"/>
<dbReference type="PRINTS" id="PR00483">
    <property type="entry name" value="BACPHPHTASE"/>
</dbReference>
<dbReference type="CDD" id="cd03397">
    <property type="entry name" value="PAP2_acid_phosphatase"/>
    <property type="match status" value="1"/>
</dbReference>
<dbReference type="EMBL" id="CP023284">
    <property type="protein sequence ID" value="ATA53652.1"/>
    <property type="molecule type" value="Genomic_DNA"/>
</dbReference>
<dbReference type="Proteomes" id="UP000217154">
    <property type="component" value="Chromosome"/>
</dbReference>
<dbReference type="Pfam" id="PF01569">
    <property type="entry name" value="PAP2"/>
    <property type="match status" value="1"/>
</dbReference>
<evidence type="ECO:0000256" key="2">
    <source>
        <dbReference type="SAM" id="SignalP"/>
    </source>
</evidence>
<accession>A0A250DHB5</accession>
<dbReference type="SUPFAM" id="SSF48317">
    <property type="entry name" value="Acid phosphatase/Vanadium-dependent haloperoxidase"/>
    <property type="match status" value="1"/>
</dbReference>
<dbReference type="GO" id="GO:0030288">
    <property type="term" value="C:outer membrane-bounded periplasmic space"/>
    <property type="evidence" value="ECO:0007669"/>
    <property type="project" value="InterPro"/>
</dbReference>
<comment type="catalytic activity">
    <reaction evidence="1">
        <text>a phosphate monoester + H2O = an alcohol + phosphate</text>
        <dbReference type="Rhea" id="RHEA:15017"/>
        <dbReference type="ChEBI" id="CHEBI:15377"/>
        <dbReference type="ChEBI" id="CHEBI:30879"/>
        <dbReference type="ChEBI" id="CHEBI:43474"/>
        <dbReference type="ChEBI" id="CHEBI:67140"/>
        <dbReference type="EC" id="3.1.3.2"/>
    </reaction>
</comment>
<evidence type="ECO:0000256" key="1">
    <source>
        <dbReference type="PIRNR" id="PIRNR000897"/>
    </source>
</evidence>
<evidence type="ECO:0000313" key="5">
    <source>
        <dbReference type="Proteomes" id="UP000217154"/>
    </source>
</evidence>
<dbReference type="KEGG" id="vbo:CKY39_10825"/>
<feature type="signal peptide" evidence="2">
    <location>
        <begin position="1"/>
        <end position="20"/>
    </location>
</feature>
<sequence length="282" mass="29132">MALKHLSPLLVAALLAGGCATPPAPTTSPADVGETRPGSGYLKGYLASAEMPDSLALLPPPPEANSAALAADVAAFRSLTALQGSPRGALAVRDANLRFPEAASTFSCALGVRISEQQTPHLNMLLRRTLADAGGATYKAKEKYQRTRPFVALKAASCTPKEEAHLAKDGSYPSGHSALGWAWALVLTELAPERADALLQRGRAFAQSRGICGVHWRSDIEAGRLIGAATVGRLHANPVFTAQMSAAKNEIAQARSRPDSAPPAADCAAEANAIAGSAALTP</sequence>
<protein>
    <recommendedName>
        <fullName evidence="1">Acid phosphatase</fullName>
        <ecNumber evidence="1">3.1.3.2</ecNumber>
    </recommendedName>
</protein>
<proteinExistence type="inferred from homology"/>
<name>A0A250DHB5_9BURK</name>
<dbReference type="Gene3D" id="1.20.144.10">
    <property type="entry name" value="Phosphatidic acid phosphatase type 2/haloperoxidase"/>
    <property type="match status" value="1"/>
</dbReference>
<gene>
    <name evidence="4" type="ORF">CKY39_10825</name>
</gene>
<dbReference type="InterPro" id="IPR001011">
    <property type="entry name" value="Acid_Pase_classA_bac"/>
</dbReference>